<evidence type="ECO:0000313" key="1">
    <source>
        <dbReference type="EMBL" id="SDJ29369.1"/>
    </source>
</evidence>
<reference evidence="1 2" key="1">
    <citation type="submission" date="2016-10" db="EMBL/GenBank/DDBJ databases">
        <authorList>
            <person name="de Groot N.N."/>
        </authorList>
    </citation>
    <scope>NUCLEOTIDE SEQUENCE [LARGE SCALE GENOMIC DNA]</scope>
    <source>
        <strain evidence="1 2">CGMCC 1.10076</strain>
    </source>
</reference>
<dbReference type="AlphaFoldDB" id="A0A1G8SJF6"/>
<evidence type="ECO:0000313" key="2">
    <source>
        <dbReference type="Proteomes" id="UP000199580"/>
    </source>
</evidence>
<evidence type="ECO:0008006" key="3">
    <source>
        <dbReference type="Google" id="ProtNLM"/>
    </source>
</evidence>
<dbReference type="STRING" id="1128970.SAMN04487935_0585"/>
<dbReference type="EMBL" id="FNEZ01000001">
    <property type="protein sequence ID" value="SDJ29369.1"/>
    <property type="molecule type" value="Genomic_DNA"/>
</dbReference>
<keyword evidence="2" id="KW-1185">Reference proteome</keyword>
<organism evidence="1 2">
    <name type="scientific">Flavobacterium noncentrifugens</name>
    <dbReference type="NCBI Taxonomy" id="1128970"/>
    <lineage>
        <taxon>Bacteria</taxon>
        <taxon>Pseudomonadati</taxon>
        <taxon>Bacteroidota</taxon>
        <taxon>Flavobacteriia</taxon>
        <taxon>Flavobacteriales</taxon>
        <taxon>Flavobacteriaceae</taxon>
        <taxon>Flavobacterium</taxon>
    </lineage>
</organism>
<dbReference type="PROSITE" id="PS51257">
    <property type="entry name" value="PROKAR_LIPOPROTEIN"/>
    <property type="match status" value="1"/>
</dbReference>
<dbReference type="Proteomes" id="UP000199580">
    <property type="component" value="Unassembled WGS sequence"/>
</dbReference>
<gene>
    <name evidence="1" type="ORF">SAMN04487935_0585</name>
</gene>
<name>A0A1G8SJF6_9FLAO</name>
<proteinExistence type="predicted"/>
<dbReference type="RefSeq" id="WP_170227517.1">
    <property type="nucleotide sequence ID" value="NZ_BKAI01000002.1"/>
</dbReference>
<sequence length="333" mass="38636">MKKTIIFLLTASLFLGCKKDQKSGVAFYYWKTTFKLSGLEKQVLLDNHSDKLYVRYFDIALEPKTKHPYPVGAIHFIEKPQLQIIPVVYIKNEVMLQKGLDIQNLVKKTIGFIAQINSKNNITIDEIQIDCDWTLGSRENYLQFVDLFKKNCGTKLSATIRLHQVKYFEKTKIPNVDRGILMYYNMGRIAPDSLNSIYDPDIAARYLASLEKYPLPLDVALPIYSWAIQIRDYKTIGLKSKIAISDLQNNPNDVHLNSRYFKVVQSHYSSGIFYRKGDLLKIEQIKPEDLKNMADELKKSLKTIPSEIIFYDLDACNTKQYEKGFFEQVARRF</sequence>
<protein>
    <recommendedName>
        <fullName evidence="3">Lipoprotein</fullName>
    </recommendedName>
</protein>
<accession>A0A1G8SJF6</accession>